<name>A0A9W9YRW7_9CNID</name>
<keyword evidence="6" id="KW-1185">Reference proteome</keyword>
<keyword evidence="1 2" id="KW-0238">DNA-binding</keyword>
<dbReference type="GO" id="GO:0000981">
    <property type="term" value="F:DNA-binding transcription factor activity, RNA polymerase II-specific"/>
    <property type="evidence" value="ECO:0007669"/>
    <property type="project" value="TreeGrafter"/>
</dbReference>
<dbReference type="InterPro" id="IPR036390">
    <property type="entry name" value="WH_DNA-bd_sf"/>
</dbReference>
<dbReference type="Proteomes" id="UP001163046">
    <property type="component" value="Unassembled WGS sequence"/>
</dbReference>
<dbReference type="SUPFAM" id="SSF46785">
    <property type="entry name" value="Winged helix' DNA-binding domain"/>
    <property type="match status" value="1"/>
</dbReference>
<dbReference type="OrthoDB" id="5954824at2759"/>
<dbReference type="InterPro" id="IPR050211">
    <property type="entry name" value="FOX_domain-containing"/>
</dbReference>
<keyword evidence="2" id="KW-0539">Nucleus</keyword>
<dbReference type="Gene3D" id="1.10.10.10">
    <property type="entry name" value="Winged helix-like DNA-binding domain superfamily/Winged helix DNA-binding domain"/>
    <property type="match status" value="1"/>
</dbReference>
<evidence type="ECO:0000313" key="6">
    <source>
        <dbReference type="Proteomes" id="UP001163046"/>
    </source>
</evidence>
<dbReference type="InterPro" id="IPR036388">
    <property type="entry name" value="WH-like_DNA-bd_sf"/>
</dbReference>
<organism evidence="5 6">
    <name type="scientific">Desmophyllum pertusum</name>
    <dbReference type="NCBI Taxonomy" id="174260"/>
    <lineage>
        <taxon>Eukaryota</taxon>
        <taxon>Metazoa</taxon>
        <taxon>Cnidaria</taxon>
        <taxon>Anthozoa</taxon>
        <taxon>Hexacorallia</taxon>
        <taxon>Scleractinia</taxon>
        <taxon>Caryophylliina</taxon>
        <taxon>Caryophylliidae</taxon>
        <taxon>Desmophyllum</taxon>
    </lineage>
</organism>
<evidence type="ECO:0000256" key="1">
    <source>
        <dbReference type="ARBA" id="ARBA00023125"/>
    </source>
</evidence>
<dbReference type="EMBL" id="MU827304">
    <property type="protein sequence ID" value="KAJ7365132.1"/>
    <property type="molecule type" value="Genomic_DNA"/>
</dbReference>
<feature type="DNA-binding region" description="Fork-head" evidence="2">
    <location>
        <begin position="44"/>
        <end position="134"/>
    </location>
</feature>
<feature type="domain" description="Fork-head" evidence="4">
    <location>
        <begin position="44"/>
        <end position="134"/>
    </location>
</feature>
<dbReference type="GO" id="GO:0009653">
    <property type="term" value="P:anatomical structure morphogenesis"/>
    <property type="evidence" value="ECO:0007669"/>
    <property type="project" value="TreeGrafter"/>
</dbReference>
<gene>
    <name evidence="5" type="ORF">OS493_007781</name>
</gene>
<accession>A0A9W9YRW7</accession>
<evidence type="ECO:0000313" key="5">
    <source>
        <dbReference type="EMBL" id="KAJ7365132.1"/>
    </source>
</evidence>
<dbReference type="GO" id="GO:0000978">
    <property type="term" value="F:RNA polymerase II cis-regulatory region sequence-specific DNA binding"/>
    <property type="evidence" value="ECO:0007669"/>
    <property type="project" value="TreeGrafter"/>
</dbReference>
<reference evidence="5" key="1">
    <citation type="submission" date="2023-01" db="EMBL/GenBank/DDBJ databases">
        <title>Genome assembly of the deep-sea coral Lophelia pertusa.</title>
        <authorList>
            <person name="Herrera S."/>
            <person name="Cordes E."/>
        </authorList>
    </citation>
    <scope>NUCLEOTIDE SEQUENCE</scope>
    <source>
        <strain evidence="5">USNM1676648</strain>
        <tissue evidence="5">Polyp</tissue>
    </source>
</reference>
<feature type="region of interest" description="Disordered" evidence="3">
    <location>
        <begin position="1"/>
        <end position="33"/>
    </location>
</feature>
<dbReference type="GO" id="GO:0005634">
    <property type="term" value="C:nucleus"/>
    <property type="evidence" value="ECO:0007669"/>
    <property type="project" value="UniProtKB-SubCell"/>
</dbReference>
<protein>
    <recommendedName>
        <fullName evidence="4">Fork-head domain-containing protein</fullName>
    </recommendedName>
</protein>
<dbReference type="PROSITE" id="PS50039">
    <property type="entry name" value="FORK_HEAD_3"/>
    <property type="match status" value="1"/>
</dbReference>
<sequence>MKRAERLNQGKSLRNSSGISSDEKKVCTQTQQKVKPKRKRNSCPLSYIEVIAYAILSSPRKRITLSEIYSFIQDSYPEFTENRVRWKNTVRHNLSLHECFQRGEIAYDRTGCYWRIHPSFVADFSRGDFSRRKSLQALPFALDGGYSSLENPFPAPGPAFPYHTCEPPTSPAFLPHVGMFQFYRHAHAPYGQHNYFPWDHCMY</sequence>
<feature type="compositionally biased region" description="Polar residues" evidence="3">
    <location>
        <begin position="9"/>
        <end position="20"/>
    </location>
</feature>
<proteinExistence type="predicted"/>
<dbReference type="Pfam" id="PF00250">
    <property type="entry name" value="Forkhead"/>
    <property type="match status" value="1"/>
</dbReference>
<dbReference type="SMART" id="SM00339">
    <property type="entry name" value="FH"/>
    <property type="match status" value="1"/>
</dbReference>
<dbReference type="GO" id="GO:0030154">
    <property type="term" value="P:cell differentiation"/>
    <property type="evidence" value="ECO:0007669"/>
    <property type="project" value="TreeGrafter"/>
</dbReference>
<evidence type="ECO:0000256" key="3">
    <source>
        <dbReference type="SAM" id="MobiDB-lite"/>
    </source>
</evidence>
<dbReference type="PRINTS" id="PR00053">
    <property type="entry name" value="FORKHEAD"/>
</dbReference>
<dbReference type="PANTHER" id="PTHR11829">
    <property type="entry name" value="FORKHEAD BOX PROTEIN"/>
    <property type="match status" value="1"/>
</dbReference>
<dbReference type="InterPro" id="IPR001766">
    <property type="entry name" value="Fork_head_dom"/>
</dbReference>
<comment type="caution">
    <text evidence="5">The sequence shown here is derived from an EMBL/GenBank/DDBJ whole genome shotgun (WGS) entry which is preliminary data.</text>
</comment>
<evidence type="ECO:0000256" key="2">
    <source>
        <dbReference type="PROSITE-ProRule" id="PRU00089"/>
    </source>
</evidence>
<comment type="subcellular location">
    <subcellularLocation>
        <location evidence="2">Nucleus</location>
    </subcellularLocation>
</comment>
<dbReference type="AlphaFoldDB" id="A0A9W9YRW7"/>
<evidence type="ECO:0000259" key="4">
    <source>
        <dbReference type="PROSITE" id="PS50039"/>
    </source>
</evidence>
<dbReference type="PANTHER" id="PTHR11829:SF343">
    <property type="entry name" value="FORK-HEAD DOMAIN-CONTAINING PROTEIN"/>
    <property type="match status" value="1"/>
</dbReference>